<name>A0A6L6ZKK8_ECOLX</name>
<evidence type="ECO:0000256" key="1">
    <source>
        <dbReference type="ARBA" id="ARBA00022598"/>
    </source>
</evidence>
<dbReference type="GO" id="GO:0046872">
    <property type="term" value="F:metal ion binding"/>
    <property type="evidence" value="ECO:0007669"/>
    <property type="project" value="InterPro"/>
</dbReference>
<gene>
    <name evidence="6" type="ORF">GQM04_00250</name>
</gene>
<dbReference type="PANTHER" id="PTHR43585">
    <property type="entry name" value="FUMIPYRROLE BIOSYNTHESIS PROTEIN C"/>
    <property type="match status" value="1"/>
</dbReference>
<dbReference type="Gene3D" id="3.30.470.20">
    <property type="entry name" value="ATP-grasp fold, B domain"/>
    <property type="match status" value="1"/>
</dbReference>
<dbReference type="InterPro" id="IPR011761">
    <property type="entry name" value="ATP-grasp"/>
</dbReference>
<evidence type="ECO:0000256" key="3">
    <source>
        <dbReference type="ARBA" id="ARBA00022840"/>
    </source>
</evidence>
<keyword evidence="2 4" id="KW-0547">Nucleotide-binding</keyword>
<keyword evidence="3 4" id="KW-0067">ATP-binding</keyword>
<keyword evidence="1" id="KW-0436">Ligase</keyword>
<evidence type="ECO:0000313" key="6">
    <source>
        <dbReference type="EMBL" id="MWL43994.1"/>
    </source>
</evidence>
<dbReference type="Pfam" id="PF18603">
    <property type="entry name" value="LAL_C2"/>
    <property type="match status" value="1"/>
</dbReference>
<dbReference type="InterPro" id="IPR052032">
    <property type="entry name" value="ATP-dep_AA_Ligase"/>
</dbReference>
<dbReference type="RefSeq" id="WP_160445302.1">
    <property type="nucleotide sequence ID" value="NZ_WTMY01000001.1"/>
</dbReference>
<sequence length="407" mass="45571">MNIIALEALTFGLGHLSSAARKNGCRLTLLTRDKSLYDYELSQQETGDVTVIELDTFNNENVVAALQHEPDIAGILSTTDTWSFHCLEISKKLGLPHHDPYVIGLVRDKYRLRNHLYNEGLSSCTSKLVNPRDYEREVVTADVKYPCIVKDTAGTGSQYVWIAYNENDLLTVLDHASTQPLRGLLTIEPFFSGTLYSLETLSWEGETRLIAITSRVISPEPLFREEAFSSPVHFPDALMDSLETWIRKVLSSIGYQRGFAHTEFMITDDGFEVIEINPRLGGVQIGEALCRSFGINIYESWVEMALNKRPELMDMHLRDKKGIGQLIVYAEQSGIFSHIEGLDRLVNHPGAPVFYPTAVKGKRIDTIDDQRASIGILLAEGDSSEIALLNAYAARNKLKVVMKSTDE</sequence>
<protein>
    <submittedName>
        <fullName evidence="6">ATP-grasp domain-containing protein</fullName>
    </submittedName>
</protein>
<dbReference type="GO" id="GO:0005524">
    <property type="term" value="F:ATP binding"/>
    <property type="evidence" value="ECO:0007669"/>
    <property type="project" value="UniProtKB-UniRule"/>
</dbReference>
<accession>A0A6L6ZKK8</accession>
<dbReference type="Pfam" id="PF13535">
    <property type="entry name" value="ATP-grasp_4"/>
    <property type="match status" value="1"/>
</dbReference>
<dbReference type="Proteomes" id="UP000487258">
    <property type="component" value="Unassembled WGS sequence"/>
</dbReference>
<comment type="caution">
    <text evidence="6">The sequence shown here is derived from an EMBL/GenBank/DDBJ whole genome shotgun (WGS) entry which is preliminary data.</text>
</comment>
<dbReference type="GO" id="GO:0016874">
    <property type="term" value="F:ligase activity"/>
    <property type="evidence" value="ECO:0007669"/>
    <property type="project" value="UniProtKB-KW"/>
</dbReference>
<organism evidence="6 7">
    <name type="scientific">Escherichia coli</name>
    <dbReference type="NCBI Taxonomy" id="562"/>
    <lineage>
        <taxon>Bacteria</taxon>
        <taxon>Pseudomonadati</taxon>
        <taxon>Pseudomonadota</taxon>
        <taxon>Gammaproteobacteria</taxon>
        <taxon>Enterobacterales</taxon>
        <taxon>Enterobacteriaceae</taxon>
        <taxon>Escherichia</taxon>
    </lineage>
</organism>
<reference evidence="6 7" key="1">
    <citation type="submission" date="2019-12" db="EMBL/GenBank/DDBJ databases">
        <title>Enteriobacteria Tanzani isolates_10432.</title>
        <authorList>
            <person name="Subbiah M."/>
            <person name="Call D."/>
        </authorList>
    </citation>
    <scope>NUCLEOTIDE SEQUENCE [LARGE SCALE GENOMIC DNA]</scope>
    <source>
        <strain evidence="6 7">10432wF6</strain>
    </source>
</reference>
<dbReference type="AlphaFoldDB" id="A0A6L6ZKK8"/>
<feature type="domain" description="ATP-grasp" evidence="5">
    <location>
        <begin position="113"/>
        <end position="306"/>
    </location>
</feature>
<dbReference type="InterPro" id="IPR040570">
    <property type="entry name" value="LAL_C2"/>
</dbReference>
<proteinExistence type="predicted"/>
<evidence type="ECO:0000256" key="4">
    <source>
        <dbReference type="PROSITE-ProRule" id="PRU00409"/>
    </source>
</evidence>
<evidence type="ECO:0000256" key="2">
    <source>
        <dbReference type="ARBA" id="ARBA00022741"/>
    </source>
</evidence>
<dbReference type="PANTHER" id="PTHR43585:SF2">
    <property type="entry name" value="ATP-GRASP ENZYME FSQD"/>
    <property type="match status" value="1"/>
</dbReference>
<dbReference type="EMBL" id="WTMY01000001">
    <property type="protein sequence ID" value="MWL43994.1"/>
    <property type="molecule type" value="Genomic_DNA"/>
</dbReference>
<evidence type="ECO:0000313" key="7">
    <source>
        <dbReference type="Proteomes" id="UP000487258"/>
    </source>
</evidence>
<evidence type="ECO:0000259" key="5">
    <source>
        <dbReference type="PROSITE" id="PS50975"/>
    </source>
</evidence>
<dbReference type="SUPFAM" id="SSF56059">
    <property type="entry name" value="Glutathione synthetase ATP-binding domain-like"/>
    <property type="match status" value="1"/>
</dbReference>
<dbReference type="PROSITE" id="PS50975">
    <property type="entry name" value="ATP_GRASP"/>
    <property type="match status" value="1"/>
</dbReference>